<comment type="caution">
    <text evidence="2">The sequence shown here is derived from an EMBL/GenBank/DDBJ whole genome shotgun (WGS) entry which is preliminary data.</text>
</comment>
<dbReference type="EMBL" id="CABL01000014">
    <property type="protein sequence ID" value="CBH75628.1"/>
    <property type="molecule type" value="Genomic_DNA"/>
</dbReference>
<evidence type="ECO:0000256" key="1">
    <source>
        <dbReference type="SAM" id="MobiDB-lite"/>
    </source>
</evidence>
<reference evidence="2" key="1">
    <citation type="submission" date="2009-10" db="EMBL/GenBank/DDBJ databases">
        <title>Diversity of trophic interactions inside an arsenic-rich microbial ecosystem.</title>
        <authorList>
            <person name="Bertin P.N."/>
            <person name="Heinrich-Salmeron A."/>
            <person name="Pelletier E."/>
            <person name="Goulhen-Chollet F."/>
            <person name="Arsene-Ploetze F."/>
            <person name="Gallien S."/>
            <person name="Calteau A."/>
            <person name="Vallenet D."/>
            <person name="Casiot C."/>
            <person name="Chane-Woon-Ming B."/>
            <person name="Giloteaux L."/>
            <person name="Barakat M."/>
            <person name="Bonnefoy V."/>
            <person name="Bruneel O."/>
            <person name="Chandler M."/>
            <person name="Cleiss J."/>
            <person name="Duran R."/>
            <person name="Elbaz-Poulichet F."/>
            <person name="Fonknechten N."/>
            <person name="Lauga B."/>
            <person name="Mornico D."/>
            <person name="Ortet P."/>
            <person name="Schaeffer C."/>
            <person name="Siguier P."/>
            <person name="Alexander Thil Smith A."/>
            <person name="Van Dorsselaer A."/>
            <person name="Weissenbach J."/>
            <person name="Medigue C."/>
            <person name="Le Paslier D."/>
        </authorList>
    </citation>
    <scope>NUCLEOTIDE SEQUENCE</scope>
</reference>
<feature type="region of interest" description="Disordered" evidence="1">
    <location>
        <begin position="65"/>
        <end position="107"/>
    </location>
</feature>
<accession>E6PGP0</accession>
<proteinExistence type="predicted"/>
<feature type="compositionally biased region" description="Low complexity" evidence="1">
    <location>
        <begin position="65"/>
        <end position="89"/>
    </location>
</feature>
<gene>
    <name evidence="2" type="ORF">CARN1_2491</name>
</gene>
<sequence length="812" mass="88323">MRRNSLRTVTTVAWILAYAASLVPARAADIGRIDETRALRLLDAQSCARIVAEHDAPPRNFLAQAAASPAPSSSPAARPTPISFQLPSTIPTPPAIPTPTPNPSSLGAPVFLVRGGATPPPIPRAGHGIPTPQPIPTGAPTLAPNQIAILADKVSGNTNLGNPGDATGNVHIFFGEDELVGEHAHYDGIRTITVTGKPYIINHAHDSILNAKEIVFDTIDQTAKLVGGSGESSEGVQHGLVYFRSPDLHTDSKGVGHGTKAFVTTCDNPRAGYHITGKTITYYPGNKIVIADAILWLGAAAVFFLPRIVIPLRQVVNQTQRPSYFPQVGYDQYEGAWVKTQLGFGKDRYYYGYYTLNYYTKVGLGLGYNATFAKKNGRRNGTVAFYEIRDRRSQTSTYNLQAQETENFSPRLRANFGYSYQSAFGPLVNAPPSTSMQIAFAHQGIHAQQNYSFSRSAVGSQSSNDSLAFSDSRQINAKVSNTFNFTQASTQASFSGSSSSNVTGHVTNTTTFNEPSYNSTITFDRSYTQQPSGDYKLPEIQIRPNRFFPHFLVPLSAQFYLGEYSEPTNHFATQRADMSFVAGPALYNIYGSTFSATVNVQQYAYGTGDLKAQIQQNLSLTSPIGKHIVNAITYNESNFNGPGSVPFQFLDQFSPINNKGAQDVLRFFNSNVYTLQLGFSTNFNALAQPVSYQFTSQPSPRSYLQLGGSFVPGIGQGFTPTQVQFSTPFGRGSSLQFSGLLDWKNHARIEDKSIYYSHIIGNCYELRVQYLEPSRSVNVSIDLLAFPSQAATFGIGQNGPILPTSFNGISSL</sequence>
<feature type="compositionally biased region" description="Pro residues" evidence="1">
    <location>
        <begin position="90"/>
        <end position="102"/>
    </location>
</feature>
<evidence type="ECO:0000313" key="2">
    <source>
        <dbReference type="EMBL" id="CBH75628.1"/>
    </source>
</evidence>
<dbReference type="AlphaFoldDB" id="E6PGP0"/>
<dbReference type="InterPro" id="IPR050218">
    <property type="entry name" value="LptD"/>
</dbReference>
<dbReference type="GO" id="GO:0009279">
    <property type="term" value="C:cell outer membrane"/>
    <property type="evidence" value="ECO:0007669"/>
    <property type="project" value="TreeGrafter"/>
</dbReference>
<dbReference type="PANTHER" id="PTHR30189:SF1">
    <property type="entry name" value="LPS-ASSEMBLY PROTEIN LPTD"/>
    <property type="match status" value="1"/>
</dbReference>
<protein>
    <recommendedName>
        <fullName evidence="3">LPS-assembly protein LptD</fullName>
    </recommendedName>
</protein>
<name>E6PGP0_9ZZZZ</name>
<dbReference type="GO" id="GO:1990351">
    <property type="term" value="C:transporter complex"/>
    <property type="evidence" value="ECO:0007669"/>
    <property type="project" value="TreeGrafter"/>
</dbReference>
<organism evidence="2">
    <name type="scientific">mine drainage metagenome</name>
    <dbReference type="NCBI Taxonomy" id="410659"/>
    <lineage>
        <taxon>unclassified sequences</taxon>
        <taxon>metagenomes</taxon>
        <taxon>ecological metagenomes</taxon>
    </lineage>
</organism>
<evidence type="ECO:0008006" key="3">
    <source>
        <dbReference type="Google" id="ProtNLM"/>
    </source>
</evidence>
<dbReference type="PANTHER" id="PTHR30189">
    <property type="entry name" value="LPS-ASSEMBLY PROTEIN"/>
    <property type="match status" value="1"/>
</dbReference>